<dbReference type="InterPro" id="IPR000253">
    <property type="entry name" value="FHA_dom"/>
</dbReference>
<dbReference type="CDD" id="cd00060">
    <property type="entry name" value="FHA"/>
    <property type="match status" value="1"/>
</dbReference>
<evidence type="ECO:0000256" key="1">
    <source>
        <dbReference type="SAM" id="MobiDB-lite"/>
    </source>
</evidence>
<dbReference type="SUPFAM" id="SSF49879">
    <property type="entry name" value="SMAD/FHA domain"/>
    <property type="match status" value="1"/>
</dbReference>
<dbReference type="InterPro" id="IPR050923">
    <property type="entry name" value="Cell_Proc_Reg/RNA_Proc"/>
</dbReference>
<feature type="transmembrane region" description="Helical" evidence="2">
    <location>
        <begin position="238"/>
        <end position="257"/>
    </location>
</feature>
<keyword evidence="2" id="KW-1133">Transmembrane helix</keyword>
<feature type="domain" description="FHA" evidence="3">
    <location>
        <begin position="27"/>
        <end position="76"/>
    </location>
</feature>
<evidence type="ECO:0000313" key="4">
    <source>
        <dbReference type="EMBL" id="KIG13245.1"/>
    </source>
</evidence>
<sequence>MSSKTLTLKIFCNDELVDTKTLSQDVIKIGKLKSSHLCLDDDAVARMHAVIEVSGNDVRVIDLGSSAGTVLNGDAIDKNASVSQGDVLTFGPYRVEISEISDASAVAAAPAAAVAAPAAAVAATPMASAAPQAMAMASAPPVQIDVGAVEVQDGRQVAEVVAMYGRTALDVTHVGQTKSRRGSAPILMAMGGVMILGGLGLFGYEVSQPWEEYSAELRKAEQAKKPEPVKPGAGSGPLGLGLALLGLIPFVAGAMRFSEKLVSDYTIGEGHNAVFHVPPHGLPDAVAFPLVRTSGGEFTLNFTKDMTGEVTLDGQTHNLQELVSSGRAGGAGAYYTFPLPRGVQGKVNYEDIAFHINTVNPGAVVAGRGDVDWPFWAYVGGTAVIAVTFYLLMRSIPDDLLAITMDDGEGEPAYARYMHQPDQTKEEEPPPEEDDVSDDEAGGSGQRHAGEEGKMGKPSSKSKSGLYAMKGPKNAVPQMARNFDPDMAARSAGILGVMQQQGGSFLASPYGGAFAVGNDDEDVWGGLTGSEVGEAYGVGGLGLVGTGRGGGGTGEGTIGLGNTGLIGKGGGGGSGSGYGRGSGAGFGGRGTRVPRVRQAKAEVQGALDRDIIRRIVRAHINEVRSCYNAGLTKNPNLEGRVAVNFVITGTGKVGSSVVQESTIKDTSVANCIAKAVKRWQFPKPRGGGNVIVTYPFNLSPG</sequence>
<feature type="transmembrane region" description="Helical" evidence="2">
    <location>
        <begin position="186"/>
        <end position="204"/>
    </location>
</feature>
<dbReference type="EMBL" id="JMCC02000103">
    <property type="protein sequence ID" value="KIG13245.1"/>
    <property type="molecule type" value="Genomic_DNA"/>
</dbReference>
<dbReference type="PROSITE" id="PS50006">
    <property type="entry name" value="FHA_DOMAIN"/>
    <property type="match status" value="1"/>
</dbReference>
<dbReference type="Proteomes" id="UP000031599">
    <property type="component" value="Unassembled WGS sequence"/>
</dbReference>
<dbReference type="Pfam" id="PF00498">
    <property type="entry name" value="FHA"/>
    <property type="match status" value="1"/>
</dbReference>
<dbReference type="InterPro" id="IPR049806">
    <property type="entry name" value="MasK-like_C"/>
</dbReference>
<keyword evidence="2" id="KW-0812">Transmembrane</keyword>
<name>A0A0C2CUI2_9BACT</name>
<feature type="region of interest" description="Disordered" evidence="1">
    <location>
        <begin position="420"/>
        <end position="470"/>
    </location>
</feature>
<evidence type="ECO:0000256" key="2">
    <source>
        <dbReference type="SAM" id="Phobius"/>
    </source>
</evidence>
<protein>
    <submittedName>
        <fullName evidence="4">Putative abductin-like protein</fullName>
    </submittedName>
</protein>
<gene>
    <name evidence="4" type="ORF">DB30_00389</name>
</gene>
<organism evidence="4 5">
    <name type="scientific">Enhygromyxa salina</name>
    <dbReference type="NCBI Taxonomy" id="215803"/>
    <lineage>
        <taxon>Bacteria</taxon>
        <taxon>Pseudomonadati</taxon>
        <taxon>Myxococcota</taxon>
        <taxon>Polyangia</taxon>
        <taxon>Nannocystales</taxon>
        <taxon>Nannocystaceae</taxon>
        <taxon>Enhygromyxa</taxon>
    </lineage>
</organism>
<keyword evidence="2" id="KW-0472">Membrane</keyword>
<dbReference type="Gene3D" id="3.30.2420.10">
    <property type="entry name" value="TonB"/>
    <property type="match status" value="1"/>
</dbReference>
<evidence type="ECO:0000313" key="5">
    <source>
        <dbReference type="Proteomes" id="UP000031599"/>
    </source>
</evidence>
<evidence type="ECO:0000259" key="3">
    <source>
        <dbReference type="PROSITE" id="PS50006"/>
    </source>
</evidence>
<dbReference type="InterPro" id="IPR008984">
    <property type="entry name" value="SMAD_FHA_dom_sf"/>
</dbReference>
<dbReference type="SMART" id="SM00240">
    <property type="entry name" value="FHA"/>
    <property type="match status" value="1"/>
</dbReference>
<feature type="transmembrane region" description="Helical" evidence="2">
    <location>
        <begin position="375"/>
        <end position="393"/>
    </location>
</feature>
<proteinExistence type="predicted"/>
<feature type="compositionally biased region" description="Acidic residues" evidence="1">
    <location>
        <begin position="429"/>
        <end position="441"/>
    </location>
</feature>
<dbReference type="NCBIfam" id="NF033768">
    <property type="entry name" value="myxo_SS_tail"/>
    <property type="match status" value="1"/>
</dbReference>
<reference evidence="4 5" key="1">
    <citation type="submission" date="2014-12" db="EMBL/GenBank/DDBJ databases">
        <title>Genome assembly of Enhygromyxa salina DSM 15201.</title>
        <authorList>
            <person name="Sharma G."/>
            <person name="Subramanian S."/>
        </authorList>
    </citation>
    <scope>NUCLEOTIDE SEQUENCE [LARGE SCALE GENOMIC DNA]</scope>
    <source>
        <strain evidence="4 5">DSM 15201</strain>
    </source>
</reference>
<dbReference type="Gene3D" id="2.60.200.20">
    <property type="match status" value="1"/>
</dbReference>
<dbReference type="PANTHER" id="PTHR23308">
    <property type="entry name" value="NUCLEAR INHIBITOR OF PROTEIN PHOSPHATASE-1"/>
    <property type="match status" value="1"/>
</dbReference>
<dbReference type="RefSeq" id="WP_052556055.1">
    <property type="nucleotide sequence ID" value="NZ_JMCC02000103.1"/>
</dbReference>
<comment type="caution">
    <text evidence="4">The sequence shown here is derived from an EMBL/GenBank/DDBJ whole genome shotgun (WGS) entry which is preliminary data.</text>
</comment>
<feature type="compositionally biased region" description="Low complexity" evidence="1">
    <location>
        <begin position="456"/>
        <end position="465"/>
    </location>
</feature>
<dbReference type="AlphaFoldDB" id="A0A0C2CUI2"/>
<accession>A0A0C2CUI2</accession>